<protein>
    <submittedName>
        <fullName evidence="1">Uncharacterized protein</fullName>
    </submittedName>
</protein>
<keyword evidence="2" id="KW-1185">Reference proteome</keyword>
<dbReference type="AlphaFoldDB" id="A0A1V6M365"/>
<proteinExistence type="predicted"/>
<dbReference type="EMBL" id="MJUW02000018">
    <property type="protein sequence ID" value="OQD46852.1"/>
    <property type="molecule type" value="Genomic_DNA"/>
</dbReference>
<name>A0A1V6M365_9BACT</name>
<gene>
    <name evidence="1" type="ORF">BIY37_00805</name>
</gene>
<comment type="caution">
    <text evidence="1">The sequence shown here is derived from an EMBL/GenBank/DDBJ whole genome shotgun (WGS) entry which is preliminary data.</text>
</comment>
<dbReference type="Proteomes" id="UP000242219">
    <property type="component" value="Unassembled WGS sequence"/>
</dbReference>
<sequence length="77" mass="9351">MSDKSSAQTCIWPMHSFAARFYFNLQKKFPILYWYERLKNGVAKMIHPLPEDATREDIQYHLYVPEKIRKDQEFKKP</sequence>
<organism evidence="1 2">
    <name type="scientific">Candidatus Brocadia sapporoensis</name>
    <dbReference type="NCBI Taxonomy" id="392547"/>
    <lineage>
        <taxon>Bacteria</taxon>
        <taxon>Pseudomonadati</taxon>
        <taxon>Planctomycetota</taxon>
        <taxon>Candidatus Brocadiia</taxon>
        <taxon>Candidatus Brocadiales</taxon>
        <taxon>Candidatus Brocadiaceae</taxon>
        <taxon>Candidatus Brocadia</taxon>
    </lineage>
</organism>
<reference evidence="1 2" key="1">
    <citation type="journal article" date="2016" name="Genome Announc.">
        <title>Draft Genome Sequence of the Anaerobic Ammonium-Oxidizing Bacterium 'Candidatus Brocadia sp. 40'.</title>
        <authorList>
            <person name="Ali M."/>
            <person name="Haroon M.F."/>
            <person name="Narita Y."/>
            <person name="Zhang L."/>
            <person name="Rangel Shaw D."/>
            <person name="Okabe S."/>
            <person name="Saikaly P.E."/>
        </authorList>
    </citation>
    <scope>NUCLEOTIDE SEQUENCE [LARGE SCALE GENOMIC DNA]</scope>
    <source>
        <strain evidence="1 2">40</strain>
    </source>
</reference>
<evidence type="ECO:0000313" key="2">
    <source>
        <dbReference type="Proteomes" id="UP000242219"/>
    </source>
</evidence>
<accession>A0A1V6M365</accession>
<evidence type="ECO:0000313" key="1">
    <source>
        <dbReference type="EMBL" id="OQD46852.1"/>
    </source>
</evidence>